<reference evidence="1" key="1">
    <citation type="submission" date="2014-05" db="EMBL/GenBank/DDBJ databases">
        <title>The transcriptome of the halophilic microalga Tetraselmis sp. GSL018 isolated from the Great Salt Lake, Utah.</title>
        <authorList>
            <person name="Jinkerson R.E."/>
            <person name="D'Adamo S."/>
            <person name="Posewitz M.C."/>
        </authorList>
    </citation>
    <scope>NUCLEOTIDE SEQUENCE</scope>
    <source>
        <strain evidence="1">GSL018</strain>
    </source>
</reference>
<gene>
    <name evidence="1" type="ORF">TSPGSL018_25713</name>
</gene>
<organism evidence="1">
    <name type="scientific">Tetraselmis sp. GSL018</name>
    <dbReference type="NCBI Taxonomy" id="582737"/>
    <lineage>
        <taxon>Eukaryota</taxon>
        <taxon>Viridiplantae</taxon>
        <taxon>Chlorophyta</taxon>
        <taxon>core chlorophytes</taxon>
        <taxon>Chlorodendrophyceae</taxon>
        <taxon>Chlorodendrales</taxon>
        <taxon>Chlorodendraceae</taxon>
        <taxon>Tetraselmis</taxon>
    </lineage>
</organism>
<dbReference type="AlphaFoldDB" id="A0A061QT55"/>
<feature type="non-terminal residue" evidence="1">
    <location>
        <position position="107"/>
    </location>
</feature>
<accession>A0A061QT55</accession>
<sequence length="107" mass="10651">REAFLEAQGPLAGAPPGTPLADALRLLSSRQPLLAARSASLVGNLMMSPAVRRDGRAAAAAAVLLDAVLAHPTPAAAEPGGPLMPALAALANCLLEPDACEEAAGPR</sequence>
<feature type="non-terminal residue" evidence="1">
    <location>
        <position position="1"/>
    </location>
</feature>
<evidence type="ECO:0000313" key="1">
    <source>
        <dbReference type="EMBL" id="JAC61619.1"/>
    </source>
</evidence>
<protein>
    <submittedName>
        <fullName evidence="1">Uncharacterized protein</fullName>
    </submittedName>
</protein>
<dbReference type="EMBL" id="GBEZ01025469">
    <property type="protein sequence ID" value="JAC61619.1"/>
    <property type="molecule type" value="Transcribed_RNA"/>
</dbReference>
<proteinExistence type="predicted"/>
<name>A0A061QT55_9CHLO</name>